<dbReference type="AlphaFoldDB" id="A0A0E2E4J8"/>
<proteinExistence type="predicted"/>
<dbReference type="Pfam" id="PF09674">
    <property type="entry name" value="DUF2400"/>
    <property type="match status" value="1"/>
</dbReference>
<dbReference type="HOGENOM" id="CLU_064298_0_0_12"/>
<gene>
    <name evidence="1" type="ORF">HMPREF9726_02018</name>
</gene>
<dbReference type="Proteomes" id="UP000011705">
    <property type="component" value="Chromosome"/>
</dbReference>
<sequence>MSSQFKDLKKTLDKLVVKYEKPAFIPADPISIPHRFSKKEDIEIAGFFVSIFAWGNRTAILKSADKLMDILHNQPHAFLTQSTPAQLKIINTFYHRTLNGEDSLAIAKAIRRIYLSGSNFEELFKAKNQDEPLISRMSRFRKEFIKNMDPHNTKHIADMEGGSAAKRLNMFLRWMVRSKDKGVDFGLWKSVKPSELYLPLDVHCARRGRALGLLTRKQNDRKAVEEITERLKEFCPEDPAKYDFALFAPEVEKALTERNYLHRNSG</sequence>
<dbReference type="RefSeq" id="WP_002685389.1">
    <property type="nucleotide sequence ID" value="NZ_CM001795.1"/>
</dbReference>
<evidence type="ECO:0000313" key="1">
    <source>
        <dbReference type="EMBL" id="EMB31638.1"/>
    </source>
</evidence>
<dbReference type="EMBL" id="AGDV01000020">
    <property type="protein sequence ID" value="EMB31638.1"/>
    <property type="molecule type" value="Genomic_DNA"/>
</dbReference>
<comment type="caution">
    <text evidence="1">The sequence shown here is derived from an EMBL/GenBank/DDBJ whole genome shotgun (WGS) entry which is preliminary data.</text>
</comment>
<organism evidence="1">
    <name type="scientific">Treponema denticola H-22</name>
    <dbReference type="NCBI Taxonomy" id="999432"/>
    <lineage>
        <taxon>Bacteria</taxon>
        <taxon>Pseudomonadati</taxon>
        <taxon>Spirochaetota</taxon>
        <taxon>Spirochaetia</taxon>
        <taxon>Spirochaetales</taxon>
        <taxon>Treponemataceae</taxon>
        <taxon>Treponema</taxon>
    </lineage>
</organism>
<dbReference type="InterPro" id="IPR014127">
    <property type="entry name" value="CHP02757"/>
</dbReference>
<dbReference type="PATRIC" id="fig|999432.5.peg.2095"/>
<reference evidence="1" key="1">
    <citation type="submission" date="2012-01" db="EMBL/GenBank/DDBJ databases">
        <title>The Genome Sequence of Treponema denticola H-22.</title>
        <authorList>
            <consortium name="The Broad Institute Genome Sequencing Platform"/>
            <person name="Earl A."/>
            <person name="Ward D."/>
            <person name="Feldgarden M."/>
            <person name="Gevers D."/>
            <person name="Blanton J.M."/>
            <person name="Fenno C.J."/>
            <person name="Baranova O.V."/>
            <person name="Mathney J."/>
            <person name="Dewhirst F.E."/>
            <person name="Izard J."/>
            <person name="Young S.K."/>
            <person name="Zeng Q."/>
            <person name="Gargeya S."/>
            <person name="Fitzgerald M."/>
            <person name="Haas B."/>
            <person name="Abouelleil A."/>
            <person name="Alvarado L."/>
            <person name="Arachchi H.M."/>
            <person name="Berlin A."/>
            <person name="Chapman S.B."/>
            <person name="Gearin G."/>
            <person name="Goldberg J."/>
            <person name="Griggs A."/>
            <person name="Gujja S."/>
            <person name="Hansen M."/>
            <person name="Heiman D."/>
            <person name="Howarth C."/>
            <person name="Larimer J."/>
            <person name="Lui A."/>
            <person name="MacDonald P.J.P."/>
            <person name="McCowen C."/>
            <person name="Montmayeur A."/>
            <person name="Murphy C."/>
            <person name="Neiman D."/>
            <person name="Pearson M."/>
            <person name="Priest M."/>
            <person name="Roberts A."/>
            <person name="Saif S."/>
            <person name="Shea T."/>
            <person name="Sisk P."/>
            <person name="Stolte C."/>
            <person name="Sykes S."/>
            <person name="Wortman J."/>
            <person name="Nusbaum C."/>
            <person name="Birren B."/>
        </authorList>
    </citation>
    <scope>NUCLEOTIDE SEQUENCE [LARGE SCALE GENOMIC DNA]</scope>
    <source>
        <strain evidence="1">H-22</strain>
    </source>
</reference>
<dbReference type="NCBIfam" id="TIGR02757">
    <property type="entry name" value="TIGR02757 family protein"/>
    <property type="match status" value="1"/>
</dbReference>
<protein>
    <submittedName>
        <fullName evidence="1">TIGR02757 family protein</fullName>
    </submittedName>
</protein>
<accession>A0A0E2E4J8</accession>
<name>A0A0E2E4J8_TREDN</name>